<comment type="similarity">
    <text evidence="3">Belongs to the BRAT1 family.</text>
</comment>
<keyword evidence="2" id="KW-0963">Cytoplasm</keyword>
<comment type="caution">
    <text evidence="4">The sequence shown here is derived from an EMBL/GenBank/DDBJ whole genome shotgun (WGS) entry which is preliminary data.</text>
</comment>
<evidence type="ECO:0008006" key="6">
    <source>
        <dbReference type="Google" id="ProtNLM"/>
    </source>
</evidence>
<comment type="subcellular location">
    <subcellularLocation>
        <location evidence="1">Cytoplasm</location>
    </subcellularLocation>
</comment>
<dbReference type="InterPro" id="IPR016024">
    <property type="entry name" value="ARM-type_fold"/>
</dbReference>
<name>A0ABN8N8U6_9CNID</name>
<dbReference type="PANTHER" id="PTHR21331:SF2">
    <property type="entry name" value="BRCA1-ASSOCIATED ATM ACTIVATOR 1"/>
    <property type="match status" value="1"/>
</dbReference>
<protein>
    <recommendedName>
        <fullName evidence="6">BRCA1-associated ATM activator 1</fullName>
    </recommendedName>
</protein>
<accession>A0ABN8N8U6</accession>
<evidence type="ECO:0000256" key="2">
    <source>
        <dbReference type="ARBA" id="ARBA00022490"/>
    </source>
</evidence>
<dbReference type="Gene3D" id="1.25.10.10">
    <property type="entry name" value="Leucine-rich Repeat Variant"/>
    <property type="match status" value="1"/>
</dbReference>
<keyword evidence="5" id="KW-1185">Reference proteome</keyword>
<dbReference type="PANTHER" id="PTHR21331">
    <property type="entry name" value="BRCA1-ASSOCIATED ATM ACTIVATOR 1"/>
    <property type="match status" value="1"/>
</dbReference>
<dbReference type="Proteomes" id="UP001159405">
    <property type="component" value="Unassembled WGS sequence"/>
</dbReference>
<evidence type="ECO:0000256" key="1">
    <source>
        <dbReference type="ARBA" id="ARBA00004496"/>
    </source>
</evidence>
<dbReference type="InterPro" id="IPR038904">
    <property type="entry name" value="BRAT1"/>
</dbReference>
<organism evidence="4 5">
    <name type="scientific">Porites lobata</name>
    <dbReference type="NCBI Taxonomy" id="104759"/>
    <lineage>
        <taxon>Eukaryota</taxon>
        <taxon>Metazoa</taxon>
        <taxon>Cnidaria</taxon>
        <taxon>Anthozoa</taxon>
        <taxon>Hexacorallia</taxon>
        <taxon>Scleractinia</taxon>
        <taxon>Fungiina</taxon>
        <taxon>Poritidae</taxon>
        <taxon>Porites</taxon>
    </lineage>
</organism>
<dbReference type="InterPro" id="IPR011989">
    <property type="entry name" value="ARM-like"/>
</dbReference>
<evidence type="ECO:0000313" key="4">
    <source>
        <dbReference type="EMBL" id="CAH3044344.1"/>
    </source>
</evidence>
<dbReference type="SUPFAM" id="SSF48371">
    <property type="entry name" value="ARM repeat"/>
    <property type="match status" value="1"/>
</dbReference>
<gene>
    <name evidence="4" type="ORF">PLOB_00004656</name>
</gene>
<proteinExistence type="inferred from homology"/>
<reference evidence="4 5" key="1">
    <citation type="submission" date="2022-05" db="EMBL/GenBank/DDBJ databases">
        <authorList>
            <consortium name="Genoscope - CEA"/>
            <person name="William W."/>
        </authorList>
    </citation>
    <scope>NUCLEOTIDE SEQUENCE [LARGE SCALE GENOMIC DNA]</scope>
</reference>
<evidence type="ECO:0000313" key="5">
    <source>
        <dbReference type="Proteomes" id="UP001159405"/>
    </source>
</evidence>
<evidence type="ECO:0000256" key="3">
    <source>
        <dbReference type="ARBA" id="ARBA00061308"/>
    </source>
</evidence>
<dbReference type="EMBL" id="CALNXK010000012">
    <property type="protein sequence ID" value="CAH3044344.1"/>
    <property type="molecule type" value="Genomic_DNA"/>
</dbReference>
<sequence length="964" mass="108138">MSGTERKSWSEVLPLLFNLLVENADRIVDDTSLERILEWLKNVCETDRELQKLLQCGTVEFISREQVFSNPESSGFFLRLFGFLVAKAELFRSFGCAQDGDFLSRFLDKPKSEPGLWNEGIVRHGYFQALISLTEHEDGVAWLRIGGHIDCALDCITDRSMFVAKSAQSLIAKYLIRESNWILSSDSEELMSNNTVEANDPRHVIERLRSMLNSQCTASSSAPVAVFEVMRMLLLEDSYRGQKVLQESKLFPCCLDLIKAGSATVCEKLVDMLCEFAKNTRSWELNWDSLFSTEESSASSVLLGSCVDLFKKDLIVSGLELVSGLAFCHGSSRNFTHNWLEALFDVVKLPFELSLSLLCQDNGKLQNGDHSVSEGAALTTGSIVIDGLIADDKQKKLIAKEQLQCILSPKIKECCSVTQVICQALAAAQSLISQASTAHSCYVFLWLKRSLGLVQWCTSPNNRSTSQFHSNQKVVKACLGFISSLTEMQNSKVILEHTDSCTVNQMFNDVVFTLVQLIESSESSASVISSSLKTLGKLLKVTREEFITELFSYQTLSGEIPKKQARLDSSESWKDGQQEMTVKRVDSEKLALVLSQRLRDSRWEVKDSSLEFVASLLQVNHDSIHEFLCRHNIHVMVWNATDDADSYVRATAVHVIGSLVCRSQLWISLLQISHLTEESILQKFLSILENDDEAFPRRRAIECLNLWVKASHPIVEKRLQLGKPHQLDSANTTGRNFMSPPGMRTNVELLSAGELSEGIPKSDDPEKLRFVSQSEGTKAPTKFEIAQSVCHACKDLDWEVKLRGLEFWEAVIDSFISFQGSSREKASLRSKASVEEEIDVENMKELFQLLFDMGALNMLNEVLNDSDVMVCEKALEVLASLQNIANPEGMYNEQSIKTSWEFQESLGKSFDFEKFTDVLRSADFPSLTQSNEAADSLVRSDPVSFIQDIMLAASHQDENLLDCY</sequence>